<evidence type="ECO:0000313" key="2">
    <source>
        <dbReference type="Proteomes" id="UP000295773"/>
    </source>
</evidence>
<dbReference type="PANTHER" id="PTHR48098">
    <property type="entry name" value="ENTEROCHELIN ESTERASE-RELATED"/>
    <property type="match status" value="1"/>
</dbReference>
<organism evidence="1 2">
    <name type="scientific">Longicatena caecimuris</name>
    <dbReference type="NCBI Taxonomy" id="1796635"/>
    <lineage>
        <taxon>Bacteria</taxon>
        <taxon>Bacillati</taxon>
        <taxon>Bacillota</taxon>
        <taxon>Erysipelotrichia</taxon>
        <taxon>Erysipelotrichales</taxon>
        <taxon>Erysipelotrichaceae</taxon>
        <taxon>Longicatena</taxon>
    </lineage>
</organism>
<dbReference type="AlphaFoldDB" id="A0A4R3TG51"/>
<keyword evidence="2" id="KW-1185">Reference proteome</keyword>
<dbReference type="Proteomes" id="UP000295773">
    <property type="component" value="Unassembled WGS sequence"/>
</dbReference>
<dbReference type="PANTHER" id="PTHR48098:SF3">
    <property type="entry name" value="IRON(III) ENTEROBACTIN ESTERASE"/>
    <property type="match status" value="1"/>
</dbReference>
<dbReference type="Gene3D" id="3.40.50.1820">
    <property type="entry name" value="alpha/beta hydrolase"/>
    <property type="match status" value="1"/>
</dbReference>
<dbReference type="SUPFAM" id="SSF53474">
    <property type="entry name" value="alpha/beta-Hydrolases"/>
    <property type="match status" value="1"/>
</dbReference>
<dbReference type="EMBL" id="SMBP01000007">
    <property type="protein sequence ID" value="TCU60316.1"/>
    <property type="molecule type" value="Genomic_DNA"/>
</dbReference>
<comment type="caution">
    <text evidence="1">The sequence shown here is derived from an EMBL/GenBank/DDBJ whole genome shotgun (WGS) entry which is preliminary data.</text>
</comment>
<accession>A0A4R3TG51</accession>
<dbReference type="RefSeq" id="WP_132224423.1">
    <property type="nucleotide sequence ID" value="NZ_JANKBG010000007.1"/>
</dbReference>
<dbReference type="InterPro" id="IPR000801">
    <property type="entry name" value="Esterase-like"/>
</dbReference>
<dbReference type="Pfam" id="PF00756">
    <property type="entry name" value="Esterase"/>
    <property type="match status" value="1"/>
</dbReference>
<protein>
    <submittedName>
        <fullName evidence="1">Esterase/lipase superfamily enzyme</fullName>
    </submittedName>
</protein>
<evidence type="ECO:0000313" key="1">
    <source>
        <dbReference type="EMBL" id="TCU60316.1"/>
    </source>
</evidence>
<dbReference type="InterPro" id="IPR050583">
    <property type="entry name" value="Mycobacterial_A85_antigen"/>
</dbReference>
<gene>
    <name evidence="1" type="ORF">EDD61_1074</name>
</gene>
<dbReference type="InterPro" id="IPR029058">
    <property type="entry name" value="AB_hydrolase_fold"/>
</dbReference>
<reference evidence="1 2" key="1">
    <citation type="submission" date="2019-03" db="EMBL/GenBank/DDBJ databases">
        <title>Genomic Encyclopedia of Type Strains, Phase IV (KMG-IV): sequencing the most valuable type-strain genomes for metagenomic binning, comparative biology and taxonomic classification.</title>
        <authorList>
            <person name="Goeker M."/>
        </authorList>
    </citation>
    <scope>NUCLEOTIDE SEQUENCE [LARGE SCALE GENOMIC DNA]</scope>
    <source>
        <strain evidence="1 2">DSM 29481</strain>
    </source>
</reference>
<name>A0A4R3TG51_9FIRM</name>
<proteinExistence type="predicted"/>
<sequence length="251" mass="30006">MKVAYYKEFSHELNRDMEFKVYGHAGKPCIVFPAQNGRFYDFENFGMIDAASAFIEQGRIQFFCVDSIDEETWSNEGGNPRERIELHERWYHYIVDEFVLRVQEISTFDNGGKSYDKMMTCGCSMGAFHALNTMLRRPDVFDKVLAMSGIYHASFFFHEYHDELTYQNSPSDYLANLKEDYPYMELYRQSEVILCCGQGAWEQECENSLHHMEQIYADKQIDVWIDFWGYDVSHDWYWWKKQIDYFLQFLV</sequence>